<accession>A0ABT7ZXJ3</accession>
<dbReference type="Pfam" id="PF13807">
    <property type="entry name" value="GNVR"/>
    <property type="match status" value="1"/>
</dbReference>
<comment type="subcellular location">
    <subcellularLocation>
        <location evidence="1">Cell inner membrane</location>
        <topology evidence="1">Multi-pass membrane protein</topology>
    </subcellularLocation>
</comment>
<feature type="coiled-coil region" evidence="16">
    <location>
        <begin position="391"/>
        <end position="426"/>
    </location>
</feature>
<dbReference type="InterPro" id="IPR032807">
    <property type="entry name" value="GNVR"/>
</dbReference>
<evidence type="ECO:0000256" key="7">
    <source>
        <dbReference type="ARBA" id="ARBA00022679"/>
    </source>
</evidence>
<keyword evidence="10" id="KW-0418">Kinase</keyword>
<evidence type="ECO:0000256" key="13">
    <source>
        <dbReference type="ARBA" id="ARBA00023136"/>
    </source>
</evidence>
<keyword evidence="8 17" id="KW-0812">Transmembrane</keyword>
<keyword evidence="6" id="KW-0997">Cell inner membrane</keyword>
<evidence type="ECO:0000259" key="20">
    <source>
        <dbReference type="Pfam" id="PF13807"/>
    </source>
</evidence>
<dbReference type="RefSeq" id="WP_290207402.1">
    <property type="nucleotide sequence ID" value="NZ_JASDDK010000005.1"/>
</dbReference>
<evidence type="ECO:0000256" key="1">
    <source>
        <dbReference type="ARBA" id="ARBA00004429"/>
    </source>
</evidence>
<dbReference type="Pfam" id="PF13614">
    <property type="entry name" value="AAA_31"/>
    <property type="match status" value="1"/>
</dbReference>
<dbReference type="InterPro" id="IPR050445">
    <property type="entry name" value="Bact_polysacc_biosynth/exp"/>
</dbReference>
<evidence type="ECO:0000256" key="17">
    <source>
        <dbReference type="SAM" id="Phobius"/>
    </source>
</evidence>
<keyword evidence="9" id="KW-0547">Nucleotide-binding</keyword>
<name>A0ABT7ZXJ3_9FLAO</name>
<dbReference type="NCBIfam" id="TIGR01007">
    <property type="entry name" value="eps_fam"/>
    <property type="match status" value="1"/>
</dbReference>
<sequence length="789" mass="89444">MESKNVTSIKEIKKVISLYLSRWKFISFFVIIALALAYSYLRYTTYQYEATAIIRIKDDKESQKLPSLSELNGSSLLSGGSNTIKNEIEILSSRTLFSNIVKNLDLNISYFQQGKIKEVEIYKNPPISLNFFANDSIIHKVDTTLFIKIKSPSEFLMFKDDAKSLIDRDDSEGKSFSFGDRIKTGFGDLVVVPNIGKYSPRIGSNLKVSIKPTNSIVGKYRSNLLIATDSESSVVRLGLRDNIPQKAIDILNQLILEYNNDVISDKEEVVRVTSEFINNRLELVFKELEEVDFSAEQLQKRNNLTALGSQADIYLQSERQNEAQINNTSNTIQLIDYMQQEIEDKNKSSDLLPSNIGISDGGINQVTKSHNELVAQRDKLLKNSTESNPVVINLNNQISALKENLASSLNNMKKSSEITLNNLNREDARIRGQLYTAPTKQRQLRDIERQQSIKESLYLYLLEKREESAIRLGMFTPNAKVIDQAYSSYTPVSPNKMFTYLSAFLIGLAIPVGFIYVRKLLDTKIYDKDDLLDVLKMPYIGDVPLTSKKTKLISKVDYSPKAEAFRIIRSNIDFILRNNNSETKKVFITSTRAQEGKSHTSTNLAMSISFSEKSVLLIEMDIRVPKIMQYLNEKPSTKEGLTDYIANKSIKPNQIINKINNNDYLDVISSGTIPPNPSELLMSERVKDLFDYFEGKYDYIIVDTSAVGLVSDTLLISKFADIFVYVVSANNVDKRQLAAVAQPLYEDERLPNVNLLLNGTDFAKKGYGYGYGYGNNPNKTKKWYQFSKK</sequence>
<evidence type="ECO:0000256" key="15">
    <source>
        <dbReference type="ARBA" id="ARBA00051245"/>
    </source>
</evidence>
<keyword evidence="13 17" id="KW-0472">Membrane</keyword>
<feature type="domain" description="Tyrosine-protein kinase G-rich" evidence="20">
    <location>
        <begin position="439"/>
        <end position="519"/>
    </location>
</feature>
<keyword evidence="12 17" id="KW-1133">Transmembrane helix</keyword>
<dbReference type="InterPro" id="IPR005702">
    <property type="entry name" value="Wzc-like_C"/>
</dbReference>
<feature type="domain" description="Polysaccharide chain length determinant N-terminal" evidence="18">
    <location>
        <begin position="21"/>
        <end position="104"/>
    </location>
</feature>
<dbReference type="CDD" id="cd05387">
    <property type="entry name" value="BY-kinase"/>
    <property type="match status" value="1"/>
</dbReference>
<evidence type="ECO:0000256" key="8">
    <source>
        <dbReference type="ARBA" id="ARBA00022692"/>
    </source>
</evidence>
<comment type="similarity">
    <text evidence="2">Belongs to the CpsD/CapB family.</text>
</comment>
<reference evidence="21 22" key="1">
    <citation type="journal article" date="2023" name="Int. J. Syst. Evol. Microbiol.">
        <title>Winogradskyella bathintestinalis sp. nov., isolated from the intestine of the deep-sea loosejaw dragonfish, Malacosteus niger.</title>
        <authorList>
            <person name="Uniacke-Lowe S."/>
            <person name="Johnson C.N."/>
            <person name="Stanton C."/>
            <person name="Hill C."/>
            <person name="Ross P."/>
        </authorList>
    </citation>
    <scope>NUCLEOTIDE SEQUENCE [LARGE SCALE GENOMIC DNA]</scope>
    <source>
        <strain evidence="21 22">APC 3343</strain>
    </source>
</reference>
<dbReference type="EMBL" id="JASDDK010000005">
    <property type="protein sequence ID" value="MDN3493730.1"/>
    <property type="molecule type" value="Genomic_DNA"/>
</dbReference>
<evidence type="ECO:0000313" key="21">
    <source>
        <dbReference type="EMBL" id="MDN3493730.1"/>
    </source>
</evidence>
<keyword evidence="14" id="KW-0829">Tyrosine-protein kinase</keyword>
<evidence type="ECO:0000256" key="12">
    <source>
        <dbReference type="ARBA" id="ARBA00022989"/>
    </source>
</evidence>
<evidence type="ECO:0000256" key="5">
    <source>
        <dbReference type="ARBA" id="ARBA00022475"/>
    </source>
</evidence>
<dbReference type="PANTHER" id="PTHR32309:SF13">
    <property type="entry name" value="FERRIC ENTEROBACTIN TRANSPORT PROTEIN FEPE"/>
    <property type="match status" value="1"/>
</dbReference>
<comment type="caution">
    <text evidence="21">The sequence shown here is derived from an EMBL/GenBank/DDBJ whole genome shotgun (WGS) entry which is preliminary data.</text>
</comment>
<dbReference type="EC" id="2.7.10.2" evidence="4"/>
<proteinExistence type="inferred from homology"/>
<protein>
    <recommendedName>
        <fullName evidence="4">non-specific protein-tyrosine kinase</fullName>
        <ecNumber evidence="4">2.7.10.2</ecNumber>
    </recommendedName>
</protein>
<keyword evidence="7 21" id="KW-0808">Transferase</keyword>
<dbReference type="Gene3D" id="3.40.50.300">
    <property type="entry name" value="P-loop containing nucleotide triphosphate hydrolases"/>
    <property type="match status" value="1"/>
</dbReference>
<evidence type="ECO:0000256" key="4">
    <source>
        <dbReference type="ARBA" id="ARBA00011903"/>
    </source>
</evidence>
<feature type="transmembrane region" description="Helical" evidence="17">
    <location>
        <begin position="21"/>
        <end position="41"/>
    </location>
</feature>
<keyword evidence="11" id="KW-0067">ATP-binding</keyword>
<evidence type="ECO:0000313" key="22">
    <source>
        <dbReference type="Proteomes" id="UP001231197"/>
    </source>
</evidence>
<evidence type="ECO:0000256" key="10">
    <source>
        <dbReference type="ARBA" id="ARBA00022777"/>
    </source>
</evidence>
<dbReference type="PANTHER" id="PTHR32309">
    <property type="entry name" value="TYROSINE-PROTEIN KINASE"/>
    <property type="match status" value="1"/>
</dbReference>
<dbReference type="SUPFAM" id="SSF52540">
    <property type="entry name" value="P-loop containing nucleoside triphosphate hydrolases"/>
    <property type="match status" value="1"/>
</dbReference>
<comment type="similarity">
    <text evidence="3">Belongs to the etk/wzc family.</text>
</comment>
<evidence type="ECO:0000256" key="11">
    <source>
        <dbReference type="ARBA" id="ARBA00022840"/>
    </source>
</evidence>
<dbReference type="InterPro" id="IPR003856">
    <property type="entry name" value="LPS_length_determ_N"/>
</dbReference>
<dbReference type="GO" id="GO:0004715">
    <property type="term" value="F:non-membrane spanning protein tyrosine kinase activity"/>
    <property type="evidence" value="ECO:0007669"/>
    <property type="project" value="UniProtKB-EC"/>
</dbReference>
<organism evidence="21 22">
    <name type="scientific">Winogradskyella bathintestinalis</name>
    <dbReference type="NCBI Taxonomy" id="3035208"/>
    <lineage>
        <taxon>Bacteria</taxon>
        <taxon>Pseudomonadati</taxon>
        <taxon>Bacteroidota</taxon>
        <taxon>Flavobacteriia</taxon>
        <taxon>Flavobacteriales</taxon>
        <taxon>Flavobacteriaceae</taxon>
        <taxon>Winogradskyella</taxon>
    </lineage>
</organism>
<feature type="transmembrane region" description="Helical" evidence="17">
    <location>
        <begin position="497"/>
        <end position="517"/>
    </location>
</feature>
<comment type="catalytic activity">
    <reaction evidence="15">
        <text>L-tyrosyl-[protein] + ATP = O-phospho-L-tyrosyl-[protein] + ADP + H(+)</text>
        <dbReference type="Rhea" id="RHEA:10596"/>
        <dbReference type="Rhea" id="RHEA-COMP:10136"/>
        <dbReference type="Rhea" id="RHEA-COMP:20101"/>
        <dbReference type="ChEBI" id="CHEBI:15378"/>
        <dbReference type="ChEBI" id="CHEBI:30616"/>
        <dbReference type="ChEBI" id="CHEBI:46858"/>
        <dbReference type="ChEBI" id="CHEBI:61978"/>
        <dbReference type="ChEBI" id="CHEBI:456216"/>
        <dbReference type="EC" id="2.7.10.2"/>
    </reaction>
</comment>
<evidence type="ECO:0000256" key="6">
    <source>
        <dbReference type="ARBA" id="ARBA00022519"/>
    </source>
</evidence>
<feature type="domain" description="AAA" evidence="19">
    <location>
        <begin position="594"/>
        <end position="716"/>
    </location>
</feature>
<dbReference type="InterPro" id="IPR025669">
    <property type="entry name" value="AAA_dom"/>
</dbReference>
<dbReference type="Pfam" id="PF02706">
    <property type="entry name" value="Wzz"/>
    <property type="match status" value="1"/>
</dbReference>
<evidence type="ECO:0000256" key="9">
    <source>
        <dbReference type="ARBA" id="ARBA00022741"/>
    </source>
</evidence>
<evidence type="ECO:0000256" key="2">
    <source>
        <dbReference type="ARBA" id="ARBA00007316"/>
    </source>
</evidence>
<dbReference type="InterPro" id="IPR027417">
    <property type="entry name" value="P-loop_NTPase"/>
</dbReference>
<dbReference type="Proteomes" id="UP001231197">
    <property type="component" value="Unassembled WGS sequence"/>
</dbReference>
<evidence type="ECO:0000256" key="3">
    <source>
        <dbReference type="ARBA" id="ARBA00008883"/>
    </source>
</evidence>
<evidence type="ECO:0000259" key="19">
    <source>
        <dbReference type="Pfam" id="PF13614"/>
    </source>
</evidence>
<evidence type="ECO:0000256" key="14">
    <source>
        <dbReference type="ARBA" id="ARBA00023137"/>
    </source>
</evidence>
<keyword evidence="22" id="KW-1185">Reference proteome</keyword>
<keyword evidence="16" id="KW-0175">Coiled coil</keyword>
<evidence type="ECO:0000259" key="18">
    <source>
        <dbReference type="Pfam" id="PF02706"/>
    </source>
</evidence>
<keyword evidence="5" id="KW-1003">Cell membrane</keyword>
<gene>
    <name evidence="21" type="ORF">QMA06_13475</name>
</gene>
<evidence type="ECO:0000256" key="16">
    <source>
        <dbReference type="SAM" id="Coils"/>
    </source>
</evidence>